<reference evidence="3" key="2">
    <citation type="submission" date="2023-05" db="EMBL/GenBank/DDBJ databases">
        <authorList>
            <person name="Schelkunov M.I."/>
        </authorList>
    </citation>
    <scope>NUCLEOTIDE SEQUENCE</scope>
    <source>
        <strain evidence="3">Hsosn_3</strain>
        <tissue evidence="3">Leaf</tissue>
    </source>
</reference>
<keyword evidence="4" id="KW-1185">Reference proteome</keyword>
<keyword evidence="2" id="KW-1133">Transmembrane helix</keyword>
<organism evidence="3 4">
    <name type="scientific">Heracleum sosnowskyi</name>
    <dbReference type="NCBI Taxonomy" id="360622"/>
    <lineage>
        <taxon>Eukaryota</taxon>
        <taxon>Viridiplantae</taxon>
        <taxon>Streptophyta</taxon>
        <taxon>Embryophyta</taxon>
        <taxon>Tracheophyta</taxon>
        <taxon>Spermatophyta</taxon>
        <taxon>Magnoliopsida</taxon>
        <taxon>eudicotyledons</taxon>
        <taxon>Gunneridae</taxon>
        <taxon>Pentapetalae</taxon>
        <taxon>asterids</taxon>
        <taxon>campanulids</taxon>
        <taxon>Apiales</taxon>
        <taxon>Apiaceae</taxon>
        <taxon>Apioideae</taxon>
        <taxon>apioid superclade</taxon>
        <taxon>Tordylieae</taxon>
        <taxon>Tordyliinae</taxon>
        <taxon>Heracleum</taxon>
    </lineage>
</organism>
<gene>
    <name evidence="3" type="ORF">POM88_027368</name>
</gene>
<proteinExistence type="predicted"/>
<feature type="region of interest" description="Disordered" evidence="1">
    <location>
        <begin position="25"/>
        <end position="67"/>
    </location>
</feature>
<keyword evidence="2" id="KW-0812">Transmembrane</keyword>
<dbReference type="PANTHER" id="PTHR36340:SF1">
    <property type="entry name" value="NAD(P)H DEHYDROGENASE SUBUNIT CRR3, CHLOROPLASTIC-RELATED"/>
    <property type="match status" value="1"/>
</dbReference>
<accession>A0AAD8I8U8</accession>
<feature type="compositionally biased region" description="Low complexity" evidence="1">
    <location>
        <begin position="25"/>
        <end position="38"/>
    </location>
</feature>
<dbReference type="GO" id="GO:0009535">
    <property type="term" value="C:chloroplast thylakoid membrane"/>
    <property type="evidence" value="ECO:0007669"/>
    <property type="project" value="InterPro"/>
</dbReference>
<protein>
    <submittedName>
        <fullName evidence="3">Chlororespiratory reduction 3</fullName>
    </submittedName>
</protein>
<evidence type="ECO:0000256" key="2">
    <source>
        <dbReference type="SAM" id="Phobius"/>
    </source>
</evidence>
<dbReference type="InterPro" id="IPR038931">
    <property type="entry name" value="CRR3"/>
</dbReference>
<evidence type="ECO:0000313" key="4">
    <source>
        <dbReference type="Proteomes" id="UP001237642"/>
    </source>
</evidence>
<sequence length="175" mass="19041">MKMFSSICSINVHITKFPILSCLPSQHNKSSSSSSENTSPPPPGSKRKPPEAKIPASSSPPLQKKPSVAEIERAIGAGVFRDRNLDGDSEEGKTLFDTILSNSIGKSEGSVEKKLRETGEWILDKTEGSSSRSAGKNILKTVFLLILPLWIISFLVAAGFVKLPFNTPFLDDWIL</sequence>
<dbReference type="AlphaFoldDB" id="A0AAD8I8U8"/>
<keyword evidence="2" id="KW-0472">Membrane</keyword>
<name>A0AAD8I8U8_9APIA</name>
<evidence type="ECO:0000256" key="1">
    <source>
        <dbReference type="SAM" id="MobiDB-lite"/>
    </source>
</evidence>
<evidence type="ECO:0000313" key="3">
    <source>
        <dbReference type="EMBL" id="KAK1380624.1"/>
    </source>
</evidence>
<dbReference type="Proteomes" id="UP001237642">
    <property type="component" value="Unassembled WGS sequence"/>
</dbReference>
<dbReference type="GO" id="GO:0010598">
    <property type="term" value="C:NAD(P)H dehydrogenase complex (plastoquinone)"/>
    <property type="evidence" value="ECO:0007669"/>
    <property type="project" value="InterPro"/>
</dbReference>
<dbReference type="PANTHER" id="PTHR36340">
    <property type="entry name" value="NAD(P)H DEHYDROGENASE SUBUNIT CRR3, CHLOROPLASTIC-RELATED"/>
    <property type="match status" value="1"/>
</dbReference>
<dbReference type="GO" id="GO:0009773">
    <property type="term" value="P:photosynthetic electron transport in photosystem I"/>
    <property type="evidence" value="ECO:0007669"/>
    <property type="project" value="InterPro"/>
</dbReference>
<reference evidence="3" key="1">
    <citation type="submission" date="2023-02" db="EMBL/GenBank/DDBJ databases">
        <title>Genome of toxic invasive species Heracleum sosnowskyi carries increased number of genes despite the absence of recent whole-genome duplications.</title>
        <authorList>
            <person name="Schelkunov M."/>
            <person name="Shtratnikova V."/>
            <person name="Makarenko M."/>
            <person name="Klepikova A."/>
            <person name="Omelchenko D."/>
            <person name="Novikova G."/>
            <person name="Obukhova E."/>
            <person name="Bogdanov V."/>
            <person name="Penin A."/>
            <person name="Logacheva M."/>
        </authorList>
    </citation>
    <scope>NUCLEOTIDE SEQUENCE</scope>
    <source>
        <strain evidence="3">Hsosn_3</strain>
        <tissue evidence="3">Leaf</tissue>
    </source>
</reference>
<comment type="caution">
    <text evidence="3">The sequence shown here is derived from an EMBL/GenBank/DDBJ whole genome shotgun (WGS) entry which is preliminary data.</text>
</comment>
<dbReference type="EMBL" id="JAUIZM010000006">
    <property type="protein sequence ID" value="KAK1380624.1"/>
    <property type="molecule type" value="Genomic_DNA"/>
</dbReference>
<feature type="transmembrane region" description="Helical" evidence="2">
    <location>
        <begin position="142"/>
        <end position="161"/>
    </location>
</feature>